<evidence type="ECO:0000256" key="1">
    <source>
        <dbReference type="ARBA" id="ARBA00009481"/>
    </source>
</evidence>
<dbReference type="GO" id="GO:0016757">
    <property type="term" value="F:glycosyltransferase activity"/>
    <property type="evidence" value="ECO:0007669"/>
    <property type="project" value="UniProtKB-KW"/>
</dbReference>
<dbReference type="InterPro" id="IPR028098">
    <property type="entry name" value="Glyco_trans_4-like_N"/>
</dbReference>
<evidence type="ECO:0000256" key="3">
    <source>
        <dbReference type="ARBA" id="ARBA00022679"/>
    </source>
</evidence>
<name>A0A2T0SQS4_9PSEU</name>
<evidence type="ECO:0000259" key="5">
    <source>
        <dbReference type="Pfam" id="PF00534"/>
    </source>
</evidence>
<proteinExistence type="inferred from homology"/>
<evidence type="ECO:0000259" key="6">
    <source>
        <dbReference type="Pfam" id="PF13439"/>
    </source>
</evidence>
<dbReference type="PANTHER" id="PTHR12526">
    <property type="entry name" value="GLYCOSYLTRANSFERASE"/>
    <property type="match status" value="1"/>
</dbReference>
<gene>
    <name evidence="7" type="ORF">CLV43_113183</name>
</gene>
<evidence type="ECO:0000256" key="4">
    <source>
        <dbReference type="SAM" id="MobiDB-lite"/>
    </source>
</evidence>
<dbReference type="Pfam" id="PF13439">
    <property type="entry name" value="Glyco_transf_4"/>
    <property type="match status" value="1"/>
</dbReference>
<keyword evidence="2" id="KW-0328">Glycosyltransferase</keyword>
<evidence type="ECO:0000313" key="8">
    <source>
        <dbReference type="Proteomes" id="UP000239494"/>
    </source>
</evidence>
<dbReference type="InterPro" id="IPR001296">
    <property type="entry name" value="Glyco_trans_1"/>
</dbReference>
<dbReference type="Pfam" id="PF00534">
    <property type="entry name" value="Glycos_transf_1"/>
    <property type="match status" value="1"/>
</dbReference>
<dbReference type="CDD" id="cd03801">
    <property type="entry name" value="GT4_PimA-like"/>
    <property type="match status" value="1"/>
</dbReference>
<feature type="domain" description="Glycosyltransferase subfamily 4-like N-terminal" evidence="6">
    <location>
        <begin position="21"/>
        <end position="182"/>
    </location>
</feature>
<dbReference type="OrthoDB" id="9806887at2"/>
<keyword evidence="3 7" id="KW-0808">Transferase</keyword>
<evidence type="ECO:0000313" key="7">
    <source>
        <dbReference type="EMBL" id="PRY35756.1"/>
    </source>
</evidence>
<accession>A0A2T0SQS4</accession>
<reference evidence="7 8" key="1">
    <citation type="submission" date="2018-03" db="EMBL/GenBank/DDBJ databases">
        <title>Genomic Encyclopedia of Archaeal and Bacterial Type Strains, Phase II (KMG-II): from individual species to whole genera.</title>
        <authorList>
            <person name="Goeker M."/>
        </authorList>
    </citation>
    <scope>NUCLEOTIDE SEQUENCE [LARGE SCALE GENOMIC DNA]</scope>
    <source>
        <strain evidence="7 8">DSM 44720</strain>
    </source>
</reference>
<dbReference type="SUPFAM" id="SSF53756">
    <property type="entry name" value="UDP-Glycosyltransferase/glycogen phosphorylase"/>
    <property type="match status" value="1"/>
</dbReference>
<dbReference type="PANTHER" id="PTHR12526:SF640">
    <property type="entry name" value="COLANIC ACID BIOSYNTHESIS GLYCOSYLTRANSFERASE WCAL-RELATED"/>
    <property type="match status" value="1"/>
</dbReference>
<feature type="domain" description="Glycosyl transferase family 1" evidence="5">
    <location>
        <begin position="186"/>
        <end position="340"/>
    </location>
</feature>
<sequence length="487" mass="52292">MSAGRRILVVSRWDVRHPSAGGAERYLHEIARRWVADGAEVTWVVTRPPGAAAREVVDGVEVLRSGGSWGMFPRTALRLLRRGARYDAVVDGTSRMCFAVSVITGRRVPVVQVVHGVPRLAPAQRFSPTSAVGRFLAGPLARWTRGDRAIAVPSVSSRHELRRHLGFRGPIFVVPPGTTPERGRPERTAQPTVVVVAPLVPEQRLDLLLTKLAPVVARVPGLRVEILGEGPELSRLRGLAADVGVADSVTLHGRQPDEVRRTWLRRAWLTASTATADACGCTVVESAAHGVPHVCLAVPGVRDFVRDGRTGRVVETADRFGDTVEGVLADLTDPELADRTSAVCRAWADRFDWDRAARLLADVVTHQIGAVRSKRGGTGQRRYARSDIATVVRFPDGAAPAVAGLLRATDEVVVSDGQVGVLLNGCDEFDALGVLDRLGVHDARISLAGRDDLLVGPLPLPASLTGEPTPPSRSDRPVGTFTRTSRG</sequence>
<keyword evidence="8" id="KW-1185">Reference proteome</keyword>
<dbReference type="EMBL" id="PVTF01000013">
    <property type="protein sequence ID" value="PRY35756.1"/>
    <property type="molecule type" value="Genomic_DNA"/>
</dbReference>
<dbReference type="Gene3D" id="3.40.50.2000">
    <property type="entry name" value="Glycogen Phosphorylase B"/>
    <property type="match status" value="2"/>
</dbReference>
<dbReference type="AlphaFoldDB" id="A0A2T0SQS4"/>
<feature type="region of interest" description="Disordered" evidence="4">
    <location>
        <begin position="461"/>
        <end position="487"/>
    </location>
</feature>
<dbReference type="RefSeq" id="WP_106193323.1">
    <property type="nucleotide sequence ID" value="NZ_PVTF01000013.1"/>
</dbReference>
<evidence type="ECO:0000256" key="2">
    <source>
        <dbReference type="ARBA" id="ARBA00022676"/>
    </source>
</evidence>
<organism evidence="7 8">
    <name type="scientific">Umezawaea tangerina</name>
    <dbReference type="NCBI Taxonomy" id="84725"/>
    <lineage>
        <taxon>Bacteria</taxon>
        <taxon>Bacillati</taxon>
        <taxon>Actinomycetota</taxon>
        <taxon>Actinomycetes</taxon>
        <taxon>Pseudonocardiales</taxon>
        <taxon>Pseudonocardiaceae</taxon>
        <taxon>Umezawaea</taxon>
    </lineage>
</organism>
<comment type="similarity">
    <text evidence="1">Belongs to the glycosyltransferase group 1 family. Glycosyltransferase 4 subfamily.</text>
</comment>
<dbReference type="Proteomes" id="UP000239494">
    <property type="component" value="Unassembled WGS sequence"/>
</dbReference>
<comment type="caution">
    <text evidence="7">The sequence shown here is derived from an EMBL/GenBank/DDBJ whole genome shotgun (WGS) entry which is preliminary data.</text>
</comment>
<protein>
    <submittedName>
        <fullName evidence="7">Glycosyltransferase involved in cell wall biosynthesis</fullName>
    </submittedName>
</protein>